<comment type="similarity">
    <text evidence="1 5">Belongs to the aldehyde dehydrogenase family.</text>
</comment>
<evidence type="ECO:0000256" key="5">
    <source>
        <dbReference type="RuleBase" id="RU003345"/>
    </source>
</evidence>
<reference evidence="7 8" key="2">
    <citation type="submission" date="2018-03" db="EMBL/GenBank/DDBJ databases">
        <title>The ancient ancestry and fast evolution of plastids.</title>
        <authorList>
            <person name="Moore K.R."/>
            <person name="Magnabosco C."/>
            <person name="Momper L."/>
            <person name="Gold D.A."/>
            <person name="Bosak T."/>
            <person name="Fournier G.P."/>
        </authorList>
    </citation>
    <scope>NUCLEOTIDE SEQUENCE [LARGE SCALE GENOMIC DNA]</scope>
    <source>
        <strain evidence="7 8">CCAP 1448/3</strain>
    </source>
</reference>
<feature type="domain" description="Aldehyde dehydrogenase" evidence="6">
    <location>
        <begin position="5"/>
        <end position="454"/>
    </location>
</feature>
<sequence length="471" mass="51243">MTKPIQVRNPRTGKLDYDIVPPSGNLLEQQCLGLRQAQNHWQQIGVERRIEALKQWKQAVLSQRDSLTEALVNDTGRLSISVLEIDSFLSSIDRWCKLAPELLQESEKNTAIPFIHLKQTSVPYPLVGVISPWNFPLLLSTIDTIPALIAGCAVIVKPSEIASRFVKPLMTAINAVPDLRDVLTFVEGGGETGANLLEYVDLICFTGSVATGLKVAEAAAKRFIPAFLELGGKDPAIVLSSANLELATSAILWGSVVNTGQSCLSIERIYVAESMFEEFVDKLVTKAERLKLAYPTVESGEIGPIIAERQAEIIREHLLDAIAKGAVVGCGGKVEEKNGGWWCHPTVLTQVNHSMKVMTEETFGPIMPVMPFSTVEEAINLANNVIYGLSAAIFAEEESEALAVARYIDAGAISINDAGLTALIYEGAKNSFKFSGLGGSRMGTAGLMRFLRKKAFLVKTNAVPDPWWFDS</sequence>
<protein>
    <submittedName>
        <fullName evidence="7">Aldehyde dehydrogenase</fullName>
    </submittedName>
</protein>
<dbReference type="CDD" id="cd07099">
    <property type="entry name" value="ALDH_DDALDH"/>
    <property type="match status" value="1"/>
</dbReference>
<evidence type="ECO:0000313" key="7">
    <source>
        <dbReference type="EMBL" id="PSB02927.1"/>
    </source>
</evidence>
<dbReference type="InterPro" id="IPR015590">
    <property type="entry name" value="Aldehyde_DH_dom"/>
</dbReference>
<feature type="active site" evidence="4">
    <location>
        <position position="229"/>
    </location>
</feature>
<evidence type="ECO:0000313" key="8">
    <source>
        <dbReference type="Proteomes" id="UP000238762"/>
    </source>
</evidence>
<dbReference type="OrthoDB" id="548310at2"/>
<evidence type="ECO:0000256" key="2">
    <source>
        <dbReference type="ARBA" id="ARBA00022857"/>
    </source>
</evidence>
<reference evidence="7 8" key="1">
    <citation type="submission" date="2018-02" db="EMBL/GenBank/DDBJ databases">
        <authorList>
            <person name="Cohen D.B."/>
            <person name="Kent A.D."/>
        </authorList>
    </citation>
    <scope>NUCLEOTIDE SEQUENCE [LARGE SCALE GENOMIC DNA]</scope>
    <source>
        <strain evidence="7 8">CCAP 1448/3</strain>
    </source>
</reference>
<dbReference type="InterPro" id="IPR029510">
    <property type="entry name" value="Ald_DH_CS_GLU"/>
</dbReference>
<dbReference type="Gene3D" id="3.40.309.10">
    <property type="entry name" value="Aldehyde Dehydrogenase, Chain A, domain 2"/>
    <property type="match status" value="1"/>
</dbReference>
<keyword evidence="3 5" id="KW-0560">Oxidoreductase</keyword>
<dbReference type="InterPro" id="IPR016161">
    <property type="entry name" value="Ald_DH/histidinol_DH"/>
</dbReference>
<dbReference type="Pfam" id="PF00171">
    <property type="entry name" value="Aldedh"/>
    <property type="match status" value="1"/>
</dbReference>
<dbReference type="FunFam" id="3.40.309.10:FF:000009">
    <property type="entry name" value="Aldehyde dehydrogenase A"/>
    <property type="match status" value="1"/>
</dbReference>
<name>A0A2T1C456_9CYAN</name>
<comment type="caution">
    <text evidence="7">The sequence shown here is derived from an EMBL/GenBank/DDBJ whole genome shotgun (WGS) entry which is preliminary data.</text>
</comment>
<proteinExistence type="inferred from homology"/>
<dbReference type="EMBL" id="PVWJ01000045">
    <property type="protein sequence ID" value="PSB02927.1"/>
    <property type="molecule type" value="Genomic_DNA"/>
</dbReference>
<dbReference type="InterPro" id="IPR016162">
    <property type="entry name" value="Ald_DH_N"/>
</dbReference>
<evidence type="ECO:0000256" key="1">
    <source>
        <dbReference type="ARBA" id="ARBA00009986"/>
    </source>
</evidence>
<gene>
    <name evidence="7" type="ORF">C7B64_10800</name>
</gene>
<dbReference type="SUPFAM" id="SSF53720">
    <property type="entry name" value="ALDH-like"/>
    <property type="match status" value="1"/>
</dbReference>
<dbReference type="PANTHER" id="PTHR42804">
    <property type="entry name" value="ALDEHYDE DEHYDROGENASE"/>
    <property type="match status" value="1"/>
</dbReference>
<dbReference type="GO" id="GO:0016620">
    <property type="term" value="F:oxidoreductase activity, acting on the aldehyde or oxo group of donors, NAD or NADP as acceptor"/>
    <property type="evidence" value="ECO:0007669"/>
    <property type="project" value="InterPro"/>
</dbReference>
<keyword evidence="8" id="KW-1185">Reference proteome</keyword>
<accession>A0A2T1C456</accession>
<evidence type="ECO:0000256" key="3">
    <source>
        <dbReference type="ARBA" id="ARBA00023002"/>
    </source>
</evidence>
<evidence type="ECO:0000259" key="6">
    <source>
        <dbReference type="Pfam" id="PF00171"/>
    </source>
</evidence>
<dbReference type="Proteomes" id="UP000238762">
    <property type="component" value="Unassembled WGS sequence"/>
</dbReference>
<dbReference type="PANTHER" id="PTHR42804:SF1">
    <property type="entry name" value="ALDEHYDE DEHYDROGENASE-RELATED"/>
    <property type="match status" value="1"/>
</dbReference>
<dbReference type="RefSeq" id="WP_106288657.1">
    <property type="nucleotide sequence ID" value="NZ_CAWNTC010000031.1"/>
</dbReference>
<evidence type="ECO:0000256" key="4">
    <source>
        <dbReference type="PROSITE-ProRule" id="PRU10007"/>
    </source>
</evidence>
<organism evidence="7 8">
    <name type="scientific">Merismopedia glauca CCAP 1448/3</name>
    <dbReference type="NCBI Taxonomy" id="1296344"/>
    <lineage>
        <taxon>Bacteria</taxon>
        <taxon>Bacillati</taxon>
        <taxon>Cyanobacteriota</taxon>
        <taxon>Cyanophyceae</taxon>
        <taxon>Synechococcales</taxon>
        <taxon>Merismopediaceae</taxon>
        <taxon>Merismopedia</taxon>
    </lineage>
</organism>
<dbReference type="InterPro" id="IPR016163">
    <property type="entry name" value="Ald_DH_C"/>
</dbReference>
<dbReference type="Gene3D" id="3.40.605.10">
    <property type="entry name" value="Aldehyde Dehydrogenase, Chain A, domain 1"/>
    <property type="match status" value="1"/>
</dbReference>
<dbReference type="PROSITE" id="PS00687">
    <property type="entry name" value="ALDEHYDE_DEHYDR_GLU"/>
    <property type="match status" value="1"/>
</dbReference>
<keyword evidence="2" id="KW-0521">NADP</keyword>
<dbReference type="AlphaFoldDB" id="A0A2T1C456"/>